<dbReference type="InterPro" id="IPR038501">
    <property type="entry name" value="Spore_GerAC_C_sf"/>
</dbReference>
<feature type="domain" description="Spore germination GerAC-like C-terminal" evidence="2">
    <location>
        <begin position="53"/>
        <end position="133"/>
    </location>
</feature>
<keyword evidence="4" id="KW-1185">Reference proteome</keyword>
<evidence type="ECO:0000259" key="2">
    <source>
        <dbReference type="Pfam" id="PF05504"/>
    </source>
</evidence>
<reference evidence="3 4" key="1">
    <citation type="submission" date="2020-01" db="EMBL/GenBank/DDBJ databases">
        <title>Paenibacillus sp. nov., isolated from tomato rhizosphere.</title>
        <authorList>
            <person name="Weon H.-Y."/>
            <person name="Lee S.A."/>
        </authorList>
    </citation>
    <scope>NUCLEOTIDE SEQUENCE [LARGE SCALE GENOMIC DNA]</scope>
    <source>
        <strain evidence="3 4">12200R-189</strain>
    </source>
</reference>
<evidence type="ECO:0000313" key="4">
    <source>
        <dbReference type="Proteomes" id="UP000476064"/>
    </source>
</evidence>
<dbReference type="Proteomes" id="UP000476064">
    <property type="component" value="Chromosome"/>
</dbReference>
<dbReference type="PANTHER" id="PTHR35789">
    <property type="entry name" value="SPORE GERMINATION PROTEIN B3"/>
    <property type="match status" value="1"/>
</dbReference>
<keyword evidence="1" id="KW-1133">Transmembrane helix</keyword>
<sequence length="136" mass="15416">MTQRKDILKLAAMQDQLSVLFIVALPLIFLLLSGIREIAIGLILDVQMVEEEGTMKIPTDLLVAKKEQDIGAQLTQQAVNVMQTLQRANCDYYQLGHTLAAYHPKLYHAMNWRERYPKLDIKPKVAVTIITNGILE</sequence>
<dbReference type="InterPro" id="IPR008844">
    <property type="entry name" value="Spore_GerAC-like"/>
</dbReference>
<protein>
    <recommendedName>
        <fullName evidence="2">Spore germination GerAC-like C-terminal domain-containing protein</fullName>
    </recommendedName>
</protein>
<evidence type="ECO:0000313" key="3">
    <source>
        <dbReference type="EMBL" id="QHT63791.1"/>
    </source>
</evidence>
<dbReference type="Pfam" id="PF05504">
    <property type="entry name" value="Spore_GerAC"/>
    <property type="match status" value="1"/>
</dbReference>
<feature type="transmembrane region" description="Helical" evidence="1">
    <location>
        <begin position="20"/>
        <end position="44"/>
    </location>
</feature>
<name>A0A6C0G7R1_9BACL</name>
<organism evidence="3 4">
    <name type="scientific">Paenibacillus lycopersici</name>
    <dbReference type="NCBI Taxonomy" id="2704462"/>
    <lineage>
        <taxon>Bacteria</taxon>
        <taxon>Bacillati</taxon>
        <taxon>Bacillota</taxon>
        <taxon>Bacilli</taxon>
        <taxon>Bacillales</taxon>
        <taxon>Paenibacillaceae</taxon>
        <taxon>Paenibacillus</taxon>
    </lineage>
</organism>
<dbReference type="GO" id="GO:0016020">
    <property type="term" value="C:membrane"/>
    <property type="evidence" value="ECO:0007669"/>
    <property type="project" value="InterPro"/>
</dbReference>
<evidence type="ECO:0000256" key="1">
    <source>
        <dbReference type="SAM" id="Phobius"/>
    </source>
</evidence>
<dbReference type="KEGG" id="plyc:GXP70_07490"/>
<dbReference type="PANTHER" id="PTHR35789:SF1">
    <property type="entry name" value="SPORE GERMINATION PROTEIN B3"/>
    <property type="match status" value="1"/>
</dbReference>
<dbReference type="InterPro" id="IPR046953">
    <property type="entry name" value="Spore_GerAC-like_C"/>
</dbReference>
<dbReference type="GO" id="GO:0009847">
    <property type="term" value="P:spore germination"/>
    <property type="evidence" value="ECO:0007669"/>
    <property type="project" value="InterPro"/>
</dbReference>
<accession>A0A6C0G7R1</accession>
<dbReference type="AlphaFoldDB" id="A0A6C0G7R1"/>
<keyword evidence="1" id="KW-0812">Transmembrane</keyword>
<dbReference type="Gene3D" id="3.30.300.210">
    <property type="entry name" value="Nutrient germinant receptor protein C, domain 3"/>
    <property type="match status" value="1"/>
</dbReference>
<keyword evidence="1" id="KW-0472">Membrane</keyword>
<gene>
    <name evidence="3" type="ORF">GXP70_07490</name>
</gene>
<proteinExistence type="predicted"/>
<dbReference type="EMBL" id="CP048209">
    <property type="protein sequence ID" value="QHT63791.1"/>
    <property type="molecule type" value="Genomic_DNA"/>
</dbReference>